<dbReference type="PATRIC" id="fig|1423140.3.peg.4467"/>
<name>W9D9B8_9ACTN</name>
<dbReference type="Proteomes" id="UP000035035">
    <property type="component" value="Unassembled WGS sequence"/>
</dbReference>
<reference evidence="1 2" key="1">
    <citation type="journal article" date="2014" name="Genome Announc.">
        <title>Draft Genome Sequence of Gordonia alkanivorans Strain CGMCC6845, a Halotolerant Hydrocarbon-Degrading Bacterium.</title>
        <authorList>
            <person name="Wang X."/>
            <person name="Jin D."/>
            <person name="Zhou L."/>
            <person name="Wu L."/>
            <person name="An W."/>
            <person name="Zhao L."/>
        </authorList>
    </citation>
    <scope>NUCLEOTIDE SEQUENCE [LARGE SCALE GENOMIC DNA]</scope>
    <source>
        <strain evidence="1 2">CGMCC 6845</strain>
    </source>
</reference>
<protein>
    <recommendedName>
        <fullName evidence="3">G domain-containing protein</fullName>
    </recommendedName>
</protein>
<dbReference type="AlphaFoldDB" id="W9D9B8"/>
<gene>
    <name evidence="1" type="ORF">V525_22540</name>
</gene>
<dbReference type="RefSeq" id="WP_051405941.1">
    <property type="nucleotide sequence ID" value="NZ_KI629800.1"/>
</dbReference>
<organism evidence="1 2">
    <name type="scientific">Gordonia alkanivorans CGMCC 6845</name>
    <dbReference type="NCBI Taxonomy" id="1423140"/>
    <lineage>
        <taxon>Bacteria</taxon>
        <taxon>Bacillati</taxon>
        <taxon>Actinomycetota</taxon>
        <taxon>Actinomycetes</taxon>
        <taxon>Mycobacteriales</taxon>
        <taxon>Gordoniaceae</taxon>
        <taxon>Gordonia</taxon>
    </lineage>
</organism>
<dbReference type="InterPro" id="IPR027417">
    <property type="entry name" value="P-loop_NTPase"/>
</dbReference>
<dbReference type="HOGENOM" id="CLU_527617_0_0_11"/>
<dbReference type="CDD" id="cd00882">
    <property type="entry name" value="Ras_like_GTPase"/>
    <property type="match status" value="1"/>
</dbReference>
<dbReference type="Gene3D" id="3.40.50.300">
    <property type="entry name" value="P-loop containing nucleotide triphosphate hydrolases"/>
    <property type="match status" value="1"/>
</dbReference>
<evidence type="ECO:0008006" key="3">
    <source>
        <dbReference type="Google" id="ProtNLM"/>
    </source>
</evidence>
<comment type="caution">
    <text evidence="1">The sequence shown here is derived from an EMBL/GenBank/DDBJ whole genome shotgun (WGS) entry which is preliminary data.</text>
</comment>
<dbReference type="SUPFAM" id="SSF52540">
    <property type="entry name" value="P-loop containing nucleoside triphosphate hydrolases"/>
    <property type="match status" value="1"/>
</dbReference>
<evidence type="ECO:0000313" key="2">
    <source>
        <dbReference type="Proteomes" id="UP000035035"/>
    </source>
</evidence>
<proteinExistence type="predicted"/>
<dbReference type="EMBL" id="AYXO01000073">
    <property type="protein sequence ID" value="ETA04899.1"/>
    <property type="molecule type" value="Genomic_DNA"/>
</dbReference>
<sequence>MNQIDITAVRKWLEHIPGGSLAERYETEWTAFERLDRPVVTLFGAYDTGKSSLLRRLLIDAGAQVPEWLTISARHETFEVNNVELGGCIARDTPGFVVGASDIRAQNNSERALAAVGLTDIGVAVLTPQLATAERDVLREVASAGWPKGALWFVISRFDEAGANPEYDVDGYRELGDRKVRELLDVFDQVDRERVYVVAQDPFQTAGPDLDVDREEWDAYRDWDGMRELANALEQIPAASLPELRRAAGQRYWKAVVSEVLRELHGRLAEFTASAEVASHGVARRNGWLSELEVLDRAARADLNGLVEEVFHRSRTAQDRSSEDLLREIEIALDRWFTKHEARLQRLKQSIGKAGDRDRAMPSWDGFASLVASIDSAPTVDPNSGYSRHVEDLGPMLIALLKATQGVQEKASSAKGSNHIAQGVAIAEAAFPVALYIAKIVDDRNAAMSGGQGAAASSLTEAVSECTRQALDAWAPFVEDVRALIDAESGEQVALDESLRRIVQDLDTAVQEGSSL</sequence>
<keyword evidence="2" id="KW-1185">Reference proteome</keyword>
<evidence type="ECO:0000313" key="1">
    <source>
        <dbReference type="EMBL" id="ETA04899.1"/>
    </source>
</evidence>
<accession>W9D9B8</accession>